<keyword evidence="2" id="KW-0812">Transmembrane</keyword>
<dbReference type="CGD" id="CAL0000185498">
    <property type="gene designation" value="orf19.8914"/>
</dbReference>
<keyword evidence="2" id="KW-1133">Transmembrane helix</keyword>
<reference evidence="4 5" key="1">
    <citation type="journal article" date="2004" name="Proc. Natl. Acad. Sci. U.S.A.">
        <title>The diploid genome sequence of Candida albicans.</title>
        <authorList>
            <person name="Jones T."/>
            <person name="Federspiel N.A."/>
            <person name="Chibana H."/>
            <person name="Dungan J."/>
            <person name="Kalman S."/>
            <person name="Magee B.B."/>
            <person name="Newport G."/>
            <person name="Thorstenson Y.R."/>
            <person name="Agabian N."/>
            <person name="Magee P.T."/>
            <person name="Davis R.W."/>
            <person name="Scherer S."/>
        </authorList>
    </citation>
    <scope>NUCLEOTIDE SEQUENCE [LARGE SCALE GENOMIC DNA]</scope>
    <source>
        <strain evidence="5">SC5314 / ATCC MYA-2876</strain>
    </source>
</reference>
<dbReference type="STRING" id="237561.A0A1D8PRC7"/>
<evidence type="ECO:0000313" key="4">
    <source>
        <dbReference type="EMBL" id="AOW30685.1"/>
    </source>
</evidence>
<feature type="transmembrane region" description="Helical" evidence="2">
    <location>
        <begin position="60"/>
        <end position="79"/>
    </location>
</feature>
<dbReference type="RefSeq" id="XP_711674.2">
    <property type="nucleotide sequence ID" value="XM_706582.2"/>
</dbReference>
<feature type="compositionally biased region" description="Basic and acidic residues" evidence="1">
    <location>
        <begin position="586"/>
        <end position="601"/>
    </location>
</feature>
<dbReference type="OrthoDB" id="4085918at2759"/>
<feature type="transmembrane region" description="Helical" evidence="2">
    <location>
        <begin position="86"/>
        <end position="115"/>
    </location>
</feature>
<feature type="compositionally biased region" description="Low complexity" evidence="1">
    <location>
        <begin position="575"/>
        <end position="585"/>
    </location>
</feature>
<dbReference type="AlphaFoldDB" id="A0A1D8PRC7"/>
<feature type="compositionally biased region" description="Polar residues" evidence="1">
    <location>
        <begin position="617"/>
        <end position="627"/>
    </location>
</feature>
<sequence>MIEYLQLGSTIATISLSIALGTLTIISNQQNVYHLILTISSFIIPLYSIIPIIYSNVISISIQLIFSIFNIISGILFIINVPHKQLYYIPITIIFIVNLVFLIASFIMLLSWMIISKTGLNNTNEESEIYSNDLISKKTSEATLYNTNPAIIANNINTEPSSEYSMENDWINSKDKITLALPPNATPINCDFSYYLGSNANSVRGDLDNARSILMVNLEDQDTKANQQLKRQRWKSIHDEKIMIANLNQNLLPGVLKQNISDDYSNTLTGLENIPSSTNLTTAIVRKIDGTPTNIPEINMEELNNLQQISGYNIIDGSSNLIDGSQLFDKKTSIKSELYQGEYLLPPNEVVENIDQLSDITSKRPSISNRSFSEPSLYENGAPSLYTFRKSSSPKPIITPVSTNIEEFQFENENKLAPEPKTPPQQQQQQSRSRQPSTRTSPIRKFLHDSSPKRIFKSRSVVGPNFHKHSNSTISNTMSLKSSFSSSRSTSPNKLKSILKLHKHSTSVPNFQFHDNSWTHSHPHQQHSWYLDKHSFHSSHHSKVIAEPIDLWDIQTTNFDINDVYEVQPFALAQPPQISSSSSAQPKEKESRTKKVKNNEQDKDDDEDDEDEHHQTNQESRISSLPSQVFGEYDKEKWDTLKTLGNKNSHTVAV</sequence>
<evidence type="ECO:0000313" key="5">
    <source>
        <dbReference type="Proteomes" id="UP000000559"/>
    </source>
</evidence>
<proteinExistence type="predicted"/>
<keyword evidence="5" id="KW-1185">Reference proteome</keyword>
<feature type="compositionally biased region" description="Acidic residues" evidence="1">
    <location>
        <begin position="602"/>
        <end position="611"/>
    </location>
</feature>
<feature type="transmembrane region" description="Helical" evidence="2">
    <location>
        <begin position="6"/>
        <end position="26"/>
    </location>
</feature>
<feature type="compositionally biased region" description="Low complexity" evidence="1">
    <location>
        <begin position="424"/>
        <end position="441"/>
    </location>
</feature>
<dbReference type="EMBL" id="CP017629">
    <property type="protein sequence ID" value="AOW30685.1"/>
    <property type="molecule type" value="Genomic_DNA"/>
</dbReference>
<dbReference type="InParanoid" id="A0A1D8PRC7"/>
<protein>
    <submittedName>
        <fullName evidence="4">Uncharacterized protein</fullName>
    </submittedName>
</protein>
<feature type="region of interest" description="Disordered" evidence="1">
    <location>
        <begin position="414"/>
        <end position="449"/>
    </location>
</feature>
<dbReference type="Proteomes" id="UP000000559">
    <property type="component" value="Chromosome 7"/>
</dbReference>
<name>A0A1D8PRC7_CANAL</name>
<reference evidence="4 5" key="3">
    <citation type="journal article" date="2013" name="Genome Biol.">
        <title>Assembly of a phased diploid Candida albicans genome facilitates allele-specific measurements and provides a simple model for repeat and indel structure.</title>
        <authorList>
            <person name="Muzzey D."/>
            <person name="Schwartz K."/>
            <person name="Weissman J.S."/>
            <person name="Sherlock G."/>
        </authorList>
    </citation>
    <scope>NUCLEOTIDE SEQUENCE [LARGE SCALE GENOMIC DNA]</scope>
    <source>
        <strain evidence="5">SC5314 / ATCC MYA-2876</strain>
    </source>
</reference>
<accession>A0A1D8PRC7</accession>
<keyword evidence="2" id="KW-0472">Membrane</keyword>
<dbReference type="eggNOG" id="ENOG502SWPF">
    <property type="taxonomic scope" value="Eukaryota"/>
</dbReference>
<evidence type="ECO:0000256" key="1">
    <source>
        <dbReference type="SAM" id="MobiDB-lite"/>
    </source>
</evidence>
<evidence type="ECO:0000256" key="2">
    <source>
        <dbReference type="SAM" id="Phobius"/>
    </source>
</evidence>
<dbReference type="KEGG" id="cal:CAALFM_C703410CA"/>
<gene>
    <name evidence="4" type="ordered locus">CAALFM_C703410CA</name>
    <name evidence="3" type="ordered locus">orf19.8914</name>
</gene>
<reference evidence="4 5" key="2">
    <citation type="journal article" date="2007" name="Genome Biol.">
        <title>Assembly of the Candida albicans genome into sixteen supercontigs aligned on the eight chromosomes.</title>
        <authorList>
            <person name="van het Hoog M."/>
            <person name="Rast T.J."/>
            <person name="Martchenko M."/>
            <person name="Grindle S."/>
            <person name="Dignard D."/>
            <person name="Hogues H."/>
            <person name="Cuomo C."/>
            <person name="Berriman M."/>
            <person name="Scherer S."/>
            <person name="Magee B.B."/>
            <person name="Whiteway M."/>
            <person name="Chibana H."/>
            <person name="Nantel A."/>
            <person name="Magee P.T."/>
        </authorList>
    </citation>
    <scope>GENOME REANNOTATION</scope>
    <source>
        <strain evidence="5">SC5314 / ATCC MYA-2876</strain>
    </source>
</reference>
<dbReference type="VEuPathDB" id="FungiDB:C7_03410C_A"/>
<dbReference type="GeneID" id="3646716"/>
<organism evidence="4 5">
    <name type="scientific">Candida albicans (strain SC5314 / ATCC MYA-2876)</name>
    <name type="common">Yeast</name>
    <dbReference type="NCBI Taxonomy" id="237561"/>
    <lineage>
        <taxon>Eukaryota</taxon>
        <taxon>Fungi</taxon>
        <taxon>Dikarya</taxon>
        <taxon>Ascomycota</taxon>
        <taxon>Saccharomycotina</taxon>
        <taxon>Pichiomycetes</taxon>
        <taxon>Debaryomycetaceae</taxon>
        <taxon>Candida/Lodderomyces clade</taxon>
        <taxon>Candida</taxon>
    </lineage>
</organism>
<feature type="transmembrane region" description="Helical" evidence="2">
    <location>
        <begin position="33"/>
        <end position="54"/>
    </location>
</feature>
<feature type="region of interest" description="Disordered" evidence="1">
    <location>
        <begin position="575"/>
        <end position="630"/>
    </location>
</feature>
<evidence type="ECO:0000313" key="3">
    <source>
        <dbReference type="CGD" id="CAL0000185498"/>
    </source>
</evidence>